<keyword evidence="7" id="KW-0269">Exonuclease</keyword>
<protein>
    <recommendedName>
        <fullName evidence="3">exodeoxyribonuclease III</fullName>
        <ecNumber evidence="3">3.1.11.2</ecNumber>
    </recommendedName>
</protein>
<dbReference type="OrthoDB" id="10250935at2759"/>
<dbReference type="Gene3D" id="3.30.420.10">
    <property type="entry name" value="Ribonuclease H-like superfamily/Ribonuclease H"/>
    <property type="match status" value="1"/>
</dbReference>
<accession>A0A8M2BLG7</accession>
<comment type="similarity">
    <text evidence="9">Belongs to the exonuclease superfamily. TREX family.</text>
</comment>
<evidence type="ECO:0000256" key="3">
    <source>
        <dbReference type="ARBA" id="ARBA00012115"/>
    </source>
</evidence>
<feature type="domain" description="Exonuclease" evidence="10">
    <location>
        <begin position="56"/>
        <end position="236"/>
    </location>
</feature>
<dbReference type="InterPro" id="IPR036397">
    <property type="entry name" value="RNaseH_sf"/>
</dbReference>
<dbReference type="Ensembl" id="ENSDART00000104720.4">
    <property type="protein sequence ID" value="ENSDARP00000095491.2"/>
    <property type="gene ID" value="ENSDARG00000092584.3"/>
</dbReference>
<evidence type="ECO:0000313" key="12">
    <source>
        <dbReference type="Proteomes" id="UP000000437"/>
    </source>
</evidence>
<dbReference type="SUPFAM" id="SSF53098">
    <property type="entry name" value="Ribonuclease H-like"/>
    <property type="match status" value="1"/>
</dbReference>
<dbReference type="Pfam" id="PF00929">
    <property type="entry name" value="RNase_T"/>
    <property type="match status" value="1"/>
</dbReference>
<evidence type="ECO:0000313" key="13">
    <source>
        <dbReference type="RefSeq" id="XP_005174272.1"/>
    </source>
</evidence>
<dbReference type="PANTHER" id="PTHR13058">
    <property type="entry name" value="THREE PRIME REPAIR EXONUCLEASE 1, 2"/>
    <property type="match status" value="1"/>
</dbReference>
<keyword evidence="12" id="KW-1185">Reference proteome</keyword>
<dbReference type="InterPro" id="IPR012337">
    <property type="entry name" value="RNaseH-like_sf"/>
</dbReference>
<sequence>MCPAKLQRAAQRPCVPPASVSVFGRIAGVLRAVTGLLLRLLQWITSGKAMISEEETLVFFDLETTGLDTSRCDIVQLSAISGAQVFSVYLLPRCCITEGASQVTGLWVDGSTLMLRERPVQTVPHQQALTGFIRFLQNQTFGRPILVGHNSRRFDWPILRRVLEEFGLLQEFRSCASECVDTLSLSREMFRNALQKFSQPFLVQHFLQQEYGAHDASEDVRTLQELYRVWRPSLELRDNHTFRL</sequence>
<evidence type="ECO:0000313" key="11">
    <source>
        <dbReference type="Ensembl" id="ENSDARP00000095491"/>
    </source>
</evidence>
<evidence type="ECO:0000256" key="6">
    <source>
        <dbReference type="ARBA" id="ARBA00022801"/>
    </source>
</evidence>
<keyword evidence="4" id="KW-0540">Nuclease</keyword>
<evidence type="ECO:0000256" key="7">
    <source>
        <dbReference type="ARBA" id="ARBA00022839"/>
    </source>
</evidence>
<dbReference type="eggNOG" id="ENOG502RYIA">
    <property type="taxonomic scope" value="Eukaryota"/>
</dbReference>
<dbReference type="ZFIN" id="ZDB-GENE-131127-357">
    <property type="gene designation" value="plex9.1"/>
</dbReference>
<dbReference type="KEGG" id="dre:101886651"/>
<comment type="catalytic activity">
    <reaction evidence="1">
        <text>Exonucleolytic cleavage in the 3'- to 5'-direction to yield nucleoside 5'-phosphates.</text>
        <dbReference type="EC" id="3.1.11.2"/>
    </reaction>
</comment>
<name>E7FAN2_DANRE</name>
<dbReference type="RefSeq" id="XP_005174272.1">
    <property type="nucleotide sequence ID" value="XM_005174215.5"/>
</dbReference>
<accession>E7FAN2</accession>
<dbReference type="PhylomeDB" id="E7FAN2"/>
<dbReference type="Proteomes" id="UP000000437">
    <property type="component" value="Chromosome 25"/>
</dbReference>
<proteinExistence type="evidence at protein level"/>
<dbReference type="PDB" id="9MRD">
    <property type="method" value="X-ray"/>
    <property type="resolution" value="1.90 A"/>
    <property type="chains" value="A=50-244"/>
</dbReference>
<keyword evidence="15 16" id="KW-0002">3D-structure</keyword>
<feature type="binding site" evidence="16">
    <location>
        <position position="61"/>
    </location>
    <ligand>
        <name>Ca(2+)</name>
        <dbReference type="ChEBI" id="CHEBI:29108"/>
    </ligand>
</feature>
<dbReference type="Bgee" id="ENSDARG00000092584">
    <property type="expression patterns" value="Expressed in zone of skin and 15 other cell types or tissues"/>
</dbReference>
<dbReference type="FunFam" id="3.30.420.10:FF:000247">
    <property type="entry name" value="Si:ch1073-296i8.2"/>
    <property type="match status" value="1"/>
</dbReference>
<comment type="cofactor">
    <cofactor evidence="2">
        <name>Mg(2+)</name>
        <dbReference type="ChEBI" id="CHEBI:18420"/>
    </cofactor>
</comment>
<evidence type="ECO:0000256" key="9">
    <source>
        <dbReference type="ARBA" id="ARBA00025769"/>
    </source>
</evidence>
<dbReference type="GO" id="GO:0005737">
    <property type="term" value="C:cytoplasm"/>
    <property type="evidence" value="ECO:0000318"/>
    <property type="project" value="GO_Central"/>
</dbReference>
<evidence type="ECO:0000256" key="8">
    <source>
        <dbReference type="ARBA" id="ARBA00022842"/>
    </source>
</evidence>
<dbReference type="AlphaFoldDB" id="E7FAN2"/>
<dbReference type="EC" id="3.1.11.2" evidence="3"/>
<dbReference type="HOGENOM" id="CLU_090099_0_0_1"/>
<dbReference type="GeneID" id="101886651"/>
<evidence type="ECO:0007829" key="15">
    <source>
        <dbReference type="PDB" id="9MRC"/>
    </source>
</evidence>
<evidence type="ECO:0000256" key="2">
    <source>
        <dbReference type="ARBA" id="ARBA00001946"/>
    </source>
</evidence>
<keyword evidence="8" id="KW-0460">Magnesium</keyword>
<dbReference type="PaxDb" id="7955-ENSDARP00000095491"/>
<reference evidence="11 12" key="2">
    <citation type="journal article" date="2013" name="Nature">
        <title>The zebrafish reference genome sequence and its relationship to the human genome.</title>
        <authorList>
            <consortium name="Genome Reference Consortium Zebrafish"/>
            <person name="Howe K."/>
            <person name="Clark M.D."/>
            <person name="Torroja C.F."/>
            <person name="Torrance J."/>
            <person name="Berthelot C."/>
            <person name="Muffato M."/>
            <person name="Collins J.E."/>
            <person name="Humphray S."/>
            <person name="McLaren K."/>
            <person name="Matthews L."/>
            <person name="McLaren S."/>
            <person name="Sealy I."/>
            <person name="Caccamo M."/>
            <person name="Churcher C."/>
            <person name="Scott C."/>
            <person name="Barrett J.C."/>
            <person name="Koch R."/>
            <person name="Rauch G.J."/>
            <person name="White S."/>
            <person name="Chow W."/>
            <person name="Kilian B."/>
            <person name="Quintais L.T."/>
            <person name="Guerra-Assuncao J.A."/>
            <person name="Zhou Y."/>
            <person name="Gu Y."/>
            <person name="Yen J."/>
            <person name="Vogel J.H."/>
            <person name="Eyre T."/>
            <person name="Redmond S."/>
            <person name="Banerjee R."/>
            <person name="Chi J."/>
            <person name="Fu B."/>
            <person name="Langley E."/>
            <person name="Maguire S.F."/>
            <person name="Laird G.K."/>
            <person name="Lloyd D."/>
            <person name="Kenyon E."/>
            <person name="Donaldson S."/>
            <person name="Sehra H."/>
            <person name="Almeida-King J."/>
            <person name="Loveland J."/>
            <person name="Trevanion S."/>
            <person name="Jones M."/>
            <person name="Quail M."/>
            <person name="Willey D."/>
            <person name="Hunt A."/>
            <person name="Burton J."/>
            <person name="Sims S."/>
            <person name="McLay K."/>
            <person name="Plumb B."/>
            <person name="Davis J."/>
            <person name="Clee C."/>
            <person name="Oliver K."/>
            <person name="Clark R."/>
            <person name="Riddle C."/>
            <person name="Elliot D."/>
            <person name="Eliott D."/>
            <person name="Threadgold G."/>
            <person name="Harden G."/>
            <person name="Ware D."/>
            <person name="Begum S."/>
            <person name="Mortimore B."/>
            <person name="Mortimer B."/>
            <person name="Kerry G."/>
            <person name="Heath P."/>
            <person name="Phillimore B."/>
            <person name="Tracey A."/>
            <person name="Corby N."/>
            <person name="Dunn M."/>
            <person name="Johnson C."/>
            <person name="Wood J."/>
            <person name="Clark S."/>
            <person name="Pelan S."/>
            <person name="Griffiths G."/>
            <person name="Smith M."/>
            <person name="Glithero R."/>
            <person name="Howden P."/>
            <person name="Barker N."/>
            <person name="Lloyd C."/>
            <person name="Stevens C."/>
            <person name="Harley J."/>
            <person name="Holt K."/>
            <person name="Panagiotidis G."/>
            <person name="Lovell J."/>
            <person name="Beasley H."/>
            <person name="Henderson C."/>
            <person name="Gordon D."/>
            <person name="Auger K."/>
            <person name="Wright D."/>
            <person name="Collins J."/>
            <person name="Raisen C."/>
            <person name="Dyer L."/>
            <person name="Leung K."/>
            <person name="Robertson L."/>
            <person name="Ambridge K."/>
            <person name="Leongamornlert D."/>
            <person name="McGuire S."/>
            <person name="Gilderthorp R."/>
            <person name="Griffiths C."/>
            <person name="Manthravadi D."/>
            <person name="Nichol S."/>
            <person name="Barker G."/>
            <person name="Whitehead S."/>
            <person name="Kay M."/>
            <person name="Brown J."/>
            <person name="Murnane C."/>
            <person name="Gray E."/>
            <person name="Humphries M."/>
            <person name="Sycamore N."/>
            <person name="Barker D."/>
            <person name="Saunders D."/>
            <person name="Wallis J."/>
            <person name="Babbage A."/>
            <person name="Hammond S."/>
            <person name="Mashreghi-Mohammadi M."/>
            <person name="Barr L."/>
            <person name="Martin S."/>
            <person name="Wray P."/>
            <person name="Ellington A."/>
            <person name="Matthews N."/>
            <person name="Ellwood M."/>
            <person name="Woodmansey R."/>
            <person name="Clark G."/>
            <person name="Cooper J."/>
            <person name="Cooper J."/>
            <person name="Tromans A."/>
            <person name="Grafham D."/>
            <person name="Skuce C."/>
            <person name="Pandian R."/>
            <person name="Andrews R."/>
            <person name="Harrison E."/>
            <person name="Kimberley A."/>
            <person name="Garnett J."/>
            <person name="Fosker N."/>
            <person name="Hall R."/>
            <person name="Garner P."/>
            <person name="Kelly D."/>
            <person name="Bird C."/>
            <person name="Palmer S."/>
            <person name="Gehring I."/>
            <person name="Berger A."/>
            <person name="Dooley C.M."/>
            <person name="Ersan-Urun Z."/>
            <person name="Eser C."/>
            <person name="Geiger H."/>
            <person name="Geisler M."/>
            <person name="Karotki L."/>
            <person name="Kirn A."/>
            <person name="Konantz J."/>
            <person name="Konantz M."/>
            <person name="Oberlander M."/>
            <person name="Rudolph-Geiger S."/>
            <person name="Teucke M."/>
            <person name="Lanz C."/>
            <person name="Raddatz G."/>
            <person name="Osoegawa K."/>
            <person name="Zhu B."/>
            <person name="Rapp A."/>
            <person name="Widaa S."/>
            <person name="Langford C."/>
            <person name="Yang F."/>
            <person name="Schuster S.C."/>
            <person name="Carter N.P."/>
            <person name="Harrow J."/>
            <person name="Ning Z."/>
            <person name="Herrero J."/>
            <person name="Searle S.M."/>
            <person name="Enright A."/>
            <person name="Geisler R."/>
            <person name="Plasterk R.H."/>
            <person name="Lee C."/>
            <person name="Westerfield M."/>
            <person name="de Jong P.J."/>
            <person name="Zon L.I."/>
            <person name="Postlethwait J.H."/>
            <person name="Nusslein-Volhard C."/>
            <person name="Hubbard T.J."/>
            <person name="Roest Crollius H."/>
            <person name="Rogers J."/>
            <person name="Stemple D.L."/>
        </authorList>
    </citation>
    <scope>NUCLEOTIDE SEQUENCE [LARGE SCALE GENOMIC DNA]</scope>
    <source>
        <strain evidence="11">Tuebingen</strain>
    </source>
</reference>
<keyword evidence="6" id="KW-0378">Hydrolase</keyword>
<gene>
    <name evidence="13 14" type="primary">plex9.1</name>
    <name evidence="14" type="synonym">si:ch1073-385f13.3</name>
</gene>
<dbReference type="GO" id="GO:0008296">
    <property type="term" value="F:3'-5'-DNA exonuclease activity"/>
    <property type="evidence" value="ECO:0000318"/>
    <property type="project" value="GO_Central"/>
</dbReference>
<evidence type="ECO:0000256" key="4">
    <source>
        <dbReference type="ARBA" id="ARBA00022722"/>
    </source>
</evidence>
<dbReference type="EMBL" id="CU633775">
    <property type="status" value="NOT_ANNOTATED_CDS"/>
    <property type="molecule type" value="Genomic_DNA"/>
</dbReference>
<keyword evidence="5 16" id="KW-0479">Metal-binding</keyword>
<dbReference type="CDD" id="cd06127">
    <property type="entry name" value="DEDDh"/>
    <property type="match status" value="1"/>
</dbReference>
<keyword evidence="16" id="KW-0106">Calcium</keyword>
<evidence type="ECO:0000256" key="5">
    <source>
        <dbReference type="ARBA" id="ARBA00022723"/>
    </source>
</evidence>
<evidence type="ECO:0000256" key="1">
    <source>
        <dbReference type="ARBA" id="ARBA00000493"/>
    </source>
</evidence>
<dbReference type="InterPro" id="IPR013520">
    <property type="entry name" value="Ribonucl_H"/>
</dbReference>
<dbReference type="GO" id="GO:0046872">
    <property type="term" value="F:metal ion binding"/>
    <property type="evidence" value="ECO:0007669"/>
    <property type="project" value="UniProtKB-KW"/>
</dbReference>
<evidence type="ECO:0000313" key="14">
    <source>
        <dbReference type="ZFIN" id="ZDB-GENE-131127-357"/>
    </source>
</evidence>
<organism evidence="11">
    <name type="scientific">Danio rerio</name>
    <name type="common">Zebrafish</name>
    <name type="synonym">Brachydanio rerio</name>
    <dbReference type="NCBI Taxonomy" id="7955"/>
    <lineage>
        <taxon>Eukaryota</taxon>
        <taxon>Metazoa</taxon>
        <taxon>Chordata</taxon>
        <taxon>Craniata</taxon>
        <taxon>Vertebrata</taxon>
        <taxon>Euteleostomi</taxon>
        <taxon>Actinopterygii</taxon>
        <taxon>Neopterygii</taxon>
        <taxon>Teleostei</taxon>
        <taxon>Ostariophysi</taxon>
        <taxon>Cypriniformes</taxon>
        <taxon>Danionidae</taxon>
        <taxon>Danioninae</taxon>
        <taxon>Danio</taxon>
    </lineage>
</organism>
<reference evidence="13" key="4">
    <citation type="submission" date="2025-04" db="UniProtKB">
        <authorList>
            <consortium name="RefSeq"/>
        </authorList>
    </citation>
    <scope>IDENTIFICATION</scope>
    <source>
        <strain evidence="13">Tuebingen</strain>
    </source>
</reference>
<evidence type="ECO:0000259" key="10">
    <source>
        <dbReference type="SMART" id="SM00479"/>
    </source>
</evidence>
<reference evidence="15 16" key="3">
    <citation type="submission" date="2025-01" db="PDB data bank">
        <title>Insights into Innate Immunity Through Evolutionarily Conserved DEDDh Exonucleases.</title>
        <authorList>
            <person name="Rogers C.M."/>
            <person name="Langelaan D.N."/>
            <person name="Dellaire G."/>
        </authorList>
    </citation>
    <scope>X-RAY CRYSTALLOGRAPHY (1.80 ANGSTROMS) OF 50-244 IN COMPLEX WITH CA(2+)</scope>
</reference>
<dbReference type="GeneTree" id="ENSGT00390000012715"/>
<reference evidence="11" key="1">
    <citation type="submission" date="2011-06" db="UniProtKB">
        <authorList>
            <consortium name="Ensembl"/>
        </authorList>
    </citation>
    <scope>IDENTIFICATION</scope>
    <source>
        <strain evidence="11">Tuebingen</strain>
    </source>
</reference>
<dbReference type="PANTHER" id="PTHR13058:SF22">
    <property type="entry name" value="EXODEOXYRIBONUCLEASE III"/>
    <property type="match status" value="1"/>
</dbReference>
<dbReference type="SMART" id="SM00479">
    <property type="entry name" value="EXOIII"/>
    <property type="match status" value="1"/>
</dbReference>
<dbReference type="GO" id="GO:0003676">
    <property type="term" value="F:nucleic acid binding"/>
    <property type="evidence" value="ECO:0007669"/>
    <property type="project" value="InterPro"/>
</dbReference>
<dbReference type="GO" id="GO:0008311">
    <property type="term" value="F:double-stranded DNA 3'-5' DNA exonuclease activity"/>
    <property type="evidence" value="ECO:0007669"/>
    <property type="project" value="UniProtKB-EC"/>
</dbReference>
<dbReference type="PDB" id="9MRC">
    <property type="method" value="X-ray"/>
    <property type="resolution" value="1.80 A"/>
    <property type="chains" value="A=50-244"/>
</dbReference>
<dbReference type="InterPro" id="IPR040393">
    <property type="entry name" value="TREX1/2"/>
</dbReference>
<dbReference type="GO" id="GO:0006308">
    <property type="term" value="P:DNA catabolic process"/>
    <property type="evidence" value="ECO:0000318"/>
    <property type="project" value="GO_Central"/>
</dbReference>
<dbReference type="AGR" id="ZFIN:ZDB-GENE-131127-357"/>
<dbReference type="OMA" id="KVWRPDQ"/>
<dbReference type="SMR" id="E7FAN2"/>
<evidence type="ECO:0007829" key="16">
    <source>
        <dbReference type="PDB" id="9MRD"/>
    </source>
</evidence>
<dbReference type="CTD" id="101886651"/>